<keyword evidence="6" id="KW-1185">Reference proteome</keyword>
<dbReference type="InterPro" id="IPR013087">
    <property type="entry name" value="Znf_C2H2_type"/>
</dbReference>
<dbReference type="InterPro" id="IPR004875">
    <property type="entry name" value="DDE_SF_endonuclease_dom"/>
</dbReference>
<dbReference type="PROSITE" id="PS00028">
    <property type="entry name" value="ZINC_FINGER_C2H2_1"/>
    <property type="match status" value="2"/>
</dbReference>
<dbReference type="Proteomes" id="UP001318040">
    <property type="component" value="Chromosome 2"/>
</dbReference>
<dbReference type="SUPFAM" id="SSF46689">
    <property type="entry name" value="Homeodomain-like"/>
    <property type="match status" value="1"/>
</dbReference>
<evidence type="ECO:0000259" key="4">
    <source>
        <dbReference type="PROSITE" id="PS50157"/>
    </source>
</evidence>
<dbReference type="SMART" id="SM00355">
    <property type="entry name" value="ZnF_C2H2"/>
    <property type="match status" value="3"/>
</dbReference>
<dbReference type="RefSeq" id="XP_032816795.1">
    <property type="nucleotide sequence ID" value="XM_032960904.1"/>
</dbReference>
<proteinExistence type="predicted"/>
<dbReference type="GO" id="GO:0005634">
    <property type="term" value="C:nucleus"/>
    <property type="evidence" value="ECO:0007669"/>
    <property type="project" value="TreeGrafter"/>
</dbReference>
<evidence type="ECO:0000256" key="2">
    <source>
        <dbReference type="PROSITE-ProRule" id="PRU00042"/>
    </source>
</evidence>
<accession>A0AAJ7TH21</accession>
<dbReference type="Gene3D" id="3.30.160.60">
    <property type="entry name" value="Classic Zinc Finger"/>
    <property type="match status" value="2"/>
</dbReference>
<keyword evidence="2" id="KW-0479">Metal-binding</keyword>
<reference evidence="7" key="1">
    <citation type="submission" date="2025-08" db="UniProtKB">
        <authorList>
            <consortium name="RefSeq"/>
        </authorList>
    </citation>
    <scope>IDENTIFICATION</scope>
    <source>
        <tissue evidence="7">Sperm</tissue>
    </source>
</reference>
<dbReference type="Gene3D" id="1.10.10.60">
    <property type="entry name" value="Homeodomain-like"/>
    <property type="match status" value="1"/>
</dbReference>
<evidence type="ECO:0000256" key="3">
    <source>
        <dbReference type="SAM" id="MobiDB-lite"/>
    </source>
</evidence>
<dbReference type="InterPro" id="IPR036236">
    <property type="entry name" value="Znf_C2H2_sf"/>
</dbReference>
<dbReference type="Pfam" id="PF13894">
    <property type="entry name" value="zf-C2H2_4"/>
    <property type="match status" value="1"/>
</dbReference>
<dbReference type="InterPro" id="IPR006600">
    <property type="entry name" value="HTH_CenpB_DNA-bd_dom"/>
</dbReference>
<feature type="compositionally biased region" description="Basic and acidic residues" evidence="3">
    <location>
        <begin position="829"/>
        <end position="838"/>
    </location>
</feature>
<dbReference type="GO" id="GO:0008270">
    <property type="term" value="F:zinc ion binding"/>
    <property type="evidence" value="ECO:0007669"/>
    <property type="project" value="UniProtKB-KW"/>
</dbReference>
<dbReference type="Pfam" id="PF03184">
    <property type="entry name" value="DDE_1"/>
    <property type="match status" value="1"/>
</dbReference>
<keyword evidence="2" id="KW-0862">Zinc</keyword>
<feature type="region of interest" description="Disordered" evidence="3">
    <location>
        <begin position="829"/>
        <end position="854"/>
    </location>
</feature>
<dbReference type="PROSITE" id="PS51253">
    <property type="entry name" value="HTH_CENPB"/>
    <property type="match status" value="1"/>
</dbReference>
<evidence type="ECO:0000256" key="1">
    <source>
        <dbReference type="ARBA" id="ARBA00023125"/>
    </source>
</evidence>
<dbReference type="SUPFAM" id="SSF57667">
    <property type="entry name" value="beta-beta-alpha zinc fingers"/>
    <property type="match status" value="2"/>
</dbReference>
<keyword evidence="2" id="KW-0863">Zinc-finger</keyword>
<dbReference type="InterPro" id="IPR009057">
    <property type="entry name" value="Homeodomain-like_sf"/>
</dbReference>
<evidence type="ECO:0000313" key="7">
    <source>
        <dbReference type="RefSeq" id="XP_032816795.1"/>
    </source>
</evidence>
<protein>
    <submittedName>
        <fullName evidence="7">Tigger transposable element-derived protein 2-like isoform X1</fullName>
    </submittedName>
</protein>
<dbReference type="KEGG" id="pmrn:116946066"/>
<dbReference type="AlphaFoldDB" id="A0AAJ7TH21"/>
<name>A0AAJ7TH21_PETMA</name>
<feature type="domain" description="HTH CENPB-type" evidence="5">
    <location>
        <begin position="406"/>
        <end position="478"/>
    </location>
</feature>
<sequence length="935" mass="103557">MNWEAPSPPSQKITKAPRSHPHPLCNPSKPPCSRPSRSASRYPISTTNHAMPARARTRRRTIQVPRMSSSGAALFVPRSEGAKSLGLTPAGGRDMEAWTPGAFLCTEPFVKQERDDDHGCEMWMEANVKQEELSDTAVRDWETRGPLIKTEHGEESAGFSEDDFQTEREDLQTKREQLRAYHSSLRPAVTCDPQGDHAVMGACAEVEVELGDMNEAGSGRLACGICGRRFMNRNSLRRHMLLHEGDVGTKKHQCRLCPYATELATELHQHEKAHAVGRVHACGECGRDFVMASQLRAHLRVHAEGMRSRCEDGVKTTTLSPNPDSPVHIDLAGDRAQLSSSGKRRNLMPTLDKKVQVIKRFNNVDTASHLAAEHGCGKNTAHHLHPSRDKILSHVSSSNSTEGPLRRNSTKTAVVQQLDSALFSWFKQRQAAGKSISSRAVVEKAQQLHRDLGISEPLNVGCGWLHRFMHRHGIHGLNPQPERFSTEDCATSAFCRRFLRLVDAHALVPDQLYGATELELHWKGVSVAGTAMAAPDFIDDEEPIAVLCCANAAGTHRLPLAFIGRASKSRVLNGLNEGFLPAVYFQQNPTQSYSDICMTWFHHNFIPAVKDHLSTQGLAHKAVLVLTDTPSHPEAHPLHSVSNNCHIFAVYMPPSVALKLQPMEQGVVQSLHQHYMCGLLSKHSEDTLTSPKEHIVMDVLLGAVAAWTQIETATLMASWRELWPSGEKLTAFNPAQLENGHRHEATNMALLHWQTGKTLGCRDGYEENMQTGCTWDDNQPSYKLPKDEDGAGENYGHTDYSASCFHNKTSGIVLDGHCVANITGENYEHVAEQNRGEDVNGDDEVNEDDDPPAQNEVSARSALMALETVMQFLEQQPDTDHQEMVQLLGTRRKIKSKLSVSLRKEAIRRLLHGHGHLRPGKSPRSGPHCSTTMSL</sequence>
<dbReference type="SMART" id="SM00674">
    <property type="entry name" value="CENPB"/>
    <property type="match status" value="1"/>
</dbReference>
<feature type="domain" description="C2H2-type" evidence="4">
    <location>
        <begin position="221"/>
        <end position="248"/>
    </location>
</feature>
<dbReference type="InterPro" id="IPR050863">
    <property type="entry name" value="CenT-Element_Derived"/>
</dbReference>
<keyword evidence="1" id="KW-0238">DNA-binding</keyword>
<feature type="domain" description="C2H2-type" evidence="4">
    <location>
        <begin position="280"/>
        <end position="307"/>
    </location>
</feature>
<dbReference type="PANTHER" id="PTHR19303:SF16">
    <property type="entry name" value="JERKY PROTEIN HOMOLOG-LIKE"/>
    <property type="match status" value="1"/>
</dbReference>
<evidence type="ECO:0000259" key="5">
    <source>
        <dbReference type="PROSITE" id="PS51253"/>
    </source>
</evidence>
<dbReference type="PROSITE" id="PS50157">
    <property type="entry name" value="ZINC_FINGER_C2H2_2"/>
    <property type="match status" value="2"/>
</dbReference>
<dbReference type="Pfam" id="PF00096">
    <property type="entry name" value="zf-C2H2"/>
    <property type="match status" value="1"/>
</dbReference>
<dbReference type="PANTHER" id="PTHR19303">
    <property type="entry name" value="TRANSPOSON"/>
    <property type="match status" value="1"/>
</dbReference>
<dbReference type="GO" id="GO:0003677">
    <property type="term" value="F:DNA binding"/>
    <property type="evidence" value="ECO:0007669"/>
    <property type="project" value="UniProtKB-KW"/>
</dbReference>
<feature type="compositionally biased region" description="Acidic residues" evidence="3">
    <location>
        <begin position="839"/>
        <end position="851"/>
    </location>
</feature>
<feature type="region of interest" description="Disordered" evidence="3">
    <location>
        <begin position="1"/>
        <end position="59"/>
    </location>
</feature>
<dbReference type="Pfam" id="PF03221">
    <property type="entry name" value="HTH_Tnp_Tc5"/>
    <property type="match status" value="1"/>
</dbReference>
<evidence type="ECO:0000313" key="6">
    <source>
        <dbReference type="Proteomes" id="UP001318040"/>
    </source>
</evidence>
<feature type="region of interest" description="Disordered" evidence="3">
    <location>
        <begin position="913"/>
        <end position="935"/>
    </location>
</feature>
<feature type="compositionally biased region" description="Low complexity" evidence="3">
    <location>
        <begin position="34"/>
        <end position="45"/>
    </location>
</feature>
<gene>
    <name evidence="7" type="primary">LOC116946066</name>
</gene>
<organism evidence="6 7">
    <name type="scientific">Petromyzon marinus</name>
    <name type="common">Sea lamprey</name>
    <dbReference type="NCBI Taxonomy" id="7757"/>
    <lineage>
        <taxon>Eukaryota</taxon>
        <taxon>Metazoa</taxon>
        <taxon>Chordata</taxon>
        <taxon>Craniata</taxon>
        <taxon>Vertebrata</taxon>
        <taxon>Cyclostomata</taxon>
        <taxon>Hyperoartia</taxon>
        <taxon>Petromyzontiformes</taxon>
        <taxon>Petromyzontidae</taxon>
        <taxon>Petromyzon</taxon>
    </lineage>
</organism>